<gene>
    <name evidence="3" type="ORF">OLEA9_A107739</name>
</gene>
<accession>A0A8S0VMF6</accession>
<dbReference type="Proteomes" id="UP000594638">
    <property type="component" value="Unassembled WGS sequence"/>
</dbReference>
<evidence type="ECO:0000256" key="1">
    <source>
        <dbReference type="SAM" id="MobiDB-lite"/>
    </source>
</evidence>
<dbReference type="AlphaFoldDB" id="A0A8S0VMF6"/>
<keyword evidence="4" id="KW-1185">Reference proteome</keyword>
<feature type="region of interest" description="Disordered" evidence="1">
    <location>
        <begin position="19"/>
        <end position="45"/>
    </location>
</feature>
<evidence type="ECO:0000256" key="2">
    <source>
        <dbReference type="SAM" id="SignalP"/>
    </source>
</evidence>
<protein>
    <submittedName>
        <fullName evidence="3">Uncharacterized protein</fullName>
    </submittedName>
</protein>
<feature type="compositionally biased region" description="Polar residues" evidence="1">
    <location>
        <begin position="26"/>
        <end position="36"/>
    </location>
</feature>
<dbReference type="EMBL" id="CACTIH010009723">
    <property type="protein sequence ID" value="CAA3032867.1"/>
    <property type="molecule type" value="Genomic_DNA"/>
</dbReference>
<keyword evidence="2" id="KW-0732">Signal</keyword>
<evidence type="ECO:0000313" key="4">
    <source>
        <dbReference type="Proteomes" id="UP000594638"/>
    </source>
</evidence>
<organism evidence="3 4">
    <name type="scientific">Olea europaea subsp. europaea</name>
    <dbReference type="NCBI Taxonomy" id="158383"/>
    <lineage>
        <taxon>Eukaryota</taxon>
        <taxon>Viridiplantae</taxon>
        <taxon>Streptophyta</taxon>
        <taxon>Embryophyta</taxon>
        <taxon>Tracheophyta</taxon>
        <taxon>Spermatophyta</taxon>
        <taxon>Magnoliopsida</taxon>
        <taxon>eudicotyledons</taxon>
        <taxon>Gunneridae</taxon>
        <taxon>Pentapetalae</taxon>
        <taxon>asterids</taxon>
        <taxon>lamiids</taxon>
        <taxon>Lamiales</taxon>
        <taxon>Oleaceae</taxon>
        <taxon>Oleeae</taxon>
        <taxon>Olea</taxon>
    </lineage>
</organism>
<name>A0A8S0VMF6_OLEEU</name>
<feature type="signal peptide" evidence="2">
    <location>
        <begin position="1"/>
        <end position="18"/>
    </location>
</feature>
<evidence type="ECO:0000313" key="3">
    <source>
        <dbReference type="EMBL" id="CAA3032867.1"/>
    </source>
</evidence>
<dbReference type="Gramene" id="OE9A107739T1">
    <property type="protein sequence ID" value="OE9A107739C1"/>
    <property type="gene ID" value="OE9A107739"/>
</dbReference>
<reference evidence="3 4" key="1">
    <citation type="submission" date="2019-12" db="EMBL/GenBank/DDBJ databases">
        <authorList>
            <person name="Alioto T."/>
            <person name="Alioto T."/>
            <person name="Gomez Garrido J."/>
        </authorList>
    </citation>
    <scope>NUCLEOTIDE SEQUENCE [LARGE SCALE GENOMIC DNA]</scope>
</reference>
<dbReference type="OrthoDB" id="3821113at2759"/>
<comment type="caution">
    <text evidence="3">The sequence shown here is derived from an EMBL/GenBank/DDBJ whole genome shotgun (WGS) entry which is preliminary data.</text>
</comment>
<proteinExistence type="predicted"/>
<sequence length="100" mass="10833">MHCFVAIVGLGWTEQTWASSKGDRATSPSCSPTIANEATGRQADPEARESDCELLYGAAYGACVNARYLEVEKDMCKEQFAAFKNCVTKAVSEIPDTYVA</sequence>
<feature type="chain" id="PRO_5035750297" evidence="2">
    <location>
        <begin position="19"/>
        <end position="100"/>
    </location>
</feature>